<keyword evidence="2" id="KW-0175">Coiled coil</keyword>
<feature type="compositionally biased region" description="Basic and acidic residues" evidence="3">
    <location>
        <begin position="20"/>
        <end position="31"/>
    </location>
</feature>
<dbReference type="EnsemblMetazoa" id="XM_030995040">
    <property type="protein sequence ID" value="XP_030850900"/>
    <property type="gene ID" value="LOC583919"/>
</dbReference>
<feature type="compositionally biased region" description="Polar residues" evidence="3">
    <location>
        <begin position="396"/>
        <end position="413"/>
    </location>
</feature>
<dbReference type="Proteomes" id="UP000007110">
    <property type="component" value="Unassembled WGS sequence"/>
</dbReference>
<feature type="compositionally biased region" description="Polar residues" evidence="3">
    <location>
        <begin position="717"/>
        <end position="744"/>
    </location>
</feature>
<evidence type="ECO:0000259" key="4">
    <source>
        <dbReference type="Pfam" id="PF15619"/>
    </source>
</evidence>
<dbReference type="RefSeq" id="XP_030850900.1">
    <property type="nucleotide sequence ID" value="XM_030995040.1"/>
</dbReference>
<evidence type="ECO:0000313" key="5">
    <source>
        <dbReference type="EnsemblMetazoa" id="XP_030850900"/>
    </source>
</evidence>
<feature type="compositionally biased region" description="Polar residues" evidence="3">
    <location>
        <begin position="761"/>
        <end position="782"/>
    </location>
</feature>
<dbReference type="InterPro" id="IPR026188">
    <property type="entry name" value="Lebercilin-like"/>
</dbReference>
<feature type="compositionally biased region" description="Acidic residues" evidence="3">
    <location>
        <begin position="688"/>
        <end position="698"/>
    </location>
</feature>
<dbReference type="PANTHER" id="PTHR16650">
    <property type="entry name" value="C21ORF13-RELATED"/>
    <property type="match status" value="1"/>
</dbReference>
<feature type="region of interest" description="Disordered" evidence="3">
    <location>
        <begin position="390"/>
        <end position="791"/>
    </location>
</feature>
<feature type="compositionally biased region" description="Basic and acidic residues" evidence="3">
    <location>
        <begin position="587"/>
        <end position="613"/>
    </location>
</feature>
<sequence>MSSNHVNDSFFDSDGDQDKEEPFTLKGEYHRSVTPPSHSSNSPHNDKPDSGNRTAGKTSQGHSRSSTSGNFTADSDTMSSHKRDSSGSYHDRSRSRTPDYSDSFDSEDSMQDSRRGSPVRNRKSTRRSAASTSTSRYNSGTSKDSRSTYRSYGRATKPSVKKAPKKKGVGRSQSVTAAQQSPRSTEVTRRMLSAKGHTINKLRSDFDDLRRKYDDAIRENKLMKQLQRRQEASLAKFEDKDEELPQLLRSHAAEVDNLRERLRRTQDREKDKDRRLKDKNEELNRLNDELKKLRHLADNKHLLDRDKLQRKVDRLQDNFDEKERRVNELEKHVENMKKNVRHDSEQWKQREREYRARVAYLEEENQTTKFQLKEKEKELDIRNIYSHRVMKPPAKLNNTLNSTPRPLAQTRATSNDDIKNTKPAPTIKRSSSAEENRKTDHTPRPPKPEVKPEVKPEEKKVTPRIEEKKQLSEHDKILLDLDGGFKPLPPPAKKDDDILNDLDNEIKKRERLDEEKMRSEQRMKREKEEQQRKRQADEEEWRRRLKQEEEETKRKEEEEQRKERERKQKEEERKREEEDLAAQRKKQKEESERLAEERRKKDILLAKMRDLDTKPASGGTKKDYKFTQPIENLHNGKPSHPDLQGSPNSTPKKKPAADTDAVFGSYAPTFGRRAAAGDKPPVKKGGLFDDDDDDDSDDIFATPKPKPTDKSKDRRSNFFSDNKSTTPNKGRNSFEGSVFSQSTKAKPVADNATLPWEKKTQPQGNLFGQANKPNGLTVNLPKSSFDDFDDDIEEVML</sequence>
<feature type="compositionally biased region" description="Basic and acidic residues" evidence="3">
    <location>
        <begin position="431"/>
        <end position="479"/>
    </location>
</feature>
<dbReference type="CTD" id="167691"/>
<feature type="domain" description="Lebercilin" evidence="4">
    <location>
        <begin position="187"/>
        <end position="379"/>
    </location>
</feature>
<feature type="compositionally biased region" description="Basic and acidic residues" evidence="3">
    <location>
        <begin position="551"/>
        <end position="577"/>
    </location>
</feature>
<feature type="compositionally biased region" description="Basic residues" evidence="3">
    <location>
        <begin position="159"/>
        <end position="169"/>
    </location>
</feature>
<feature type="compositionally biased region" description="Basic and acidic residues" evidence="3">
    <location>
        <begin position="504"/>
        <end position="542"/>
    </location>
</feature>
<accession>A0A7M7PH80</accession>
<comment type="similarity">
    <text evidence="1">Belongs to the LCA5 family.</text>
</comment>
<feature type="compositionally biased region" description="Polar residues" evidence="3">
    <location>
        <begin position="51"/>
        <end position="78"/>
    </location>
</feature>
<feature type="compositionally biased region" description="Low complexity" evidence="3">
    <location>
        <begin position="127"/>
        <end position="136"/>
    </location>
</feature>
<protein>
    <recommendedName>
        <fullName evidence="4">Lebercilin domain-containing protein</fullName>
    </recommendedName>
</protein>
<dbReference type="Pfam" id="PF15619">
    <property type="entry name" value="Lebercilin"/>
    <property type="match status" value="1"/>
</dbReference>
<evidence type="ECO:0000256" key="2">
    <source>
        <dbReference type="ARBA" id="ARBA00023054"/>
    </source>
</evidence>
<dbReference type="AlphaFoldDB" id="A0A7M7PH80"/>
<feature type="region of interest" description="Disordered" evidence="3">
    <location>
        <begin position="1"/>
        <end position="207"/>
    </location>
</feature>
<name>A0A7M7PH80_STRPU</name>
<feature type="compositionally biased region" description="Basic and acidic residues" evidence="3">
    <location>
        <begin position="706"/>
        <end position="716"/>
    </location>
</feature>
<reference evidence="6" key="1">
    <citation type="submission" date="2015-02" db="EMBL/GenBank/DDBJ databases">
        <title>Genome sequencing for Strongylocentrotus purpuratus.</title>
        <authorList>
            <person name="Murali S."/>
            <person name="Liu Y."/>
            <person name="Vee V."/>
            <person name="English A."/>
            <person name="Wang M."/>
            <person name="Skinner E."/>
            <person name="Han Y."/>
            <person name="Muzny D.M."/>
            <person name="Worley K.C."/>
            <person name="Gibbs R.A."/>
        </authorList>
    </citation>
    <scope>NUCLEOTIDE SEQUENCE</scope>
</reference>
<dbReference type="GeneID" id="583919"/>
<organism evidence="5 6">
    <name type="scientific">Strongylocentrotus purpuratus</name>
    <name type="common">Purple sea urchin</name>
    <dbReference type="NCBI Taxonomy" id="7668"/>
    <lineage>
        <taxon>Eukaryota</taxon>
        <taxon>Metazoa</taxon>
        <taxon>Echinodermata</taxon>
        <taxon>Eleutherozoa</taxon>
        <taxon>Echinozoa</taxon>
        <taxon>Echinoidea</taxon>
        <taxon>Euechinoidea</taxon>
        <taxon>Echinacea</taxon>
        <taxon>Camarodonta</taxon>
        <taxon>Echinidea</taxon>
        <taxon>Strongylocentrotidae</taxon>
        <taxon>Strongylocentrotus</taxon>
    </lineage>
</organism>
<proteinExistence type="inferred from homology"/>
<feature type="compositionally biased region" description="Polar residues" evidence="3">
    <location>
        <begin position="171"/>
        <end position="185"/>
    </location>
</feature>
<dbReference type="InterPro" id="IPR028933">
    <property type="entry name" value="Lebercilin_dom"/>
</dbReference>
<evidence type="ECO:0000313" key="6">
    <source>
        <dbReference type="Proteomes" id="UP000007110"/>
    </source>
</evidence>
<feature type="compositionally biased region" description="Basic and acidic residues" evidence="3">
    <location>
        <begin position="79"/>
        <end position="99"/>
    </location>
</feature>
<keyword evidence="6" id="KW-1185">Reference proteome</keyword>
<dbReference type="PANTHER" id="PTHR16650:SF6">
    <property type="entry name" value="GH21622P"/>
    <property type="match status" value="1"/>
</dbReference>
<evidence type="ECO:0000256" key="3">
    <source>
        <dbReference type="SAM" id="MobiDB-lite"/>
    </source>
</evidence>
<reference evidence="5" key="2">
    <citation type="submission" date="2021-01" db="UniProtKB">
        <authorList>
            <consortium name="EnsemblMetazoa"/>
        </authorList>
    </citation>
    <scope>IDENTIFICATION</scope>
</reference>
<evidence type="ECO:0000256" key="1">
    <source>
        <dbReference type="ARBA" id="ARBA00010229"/>
    </source>
</evidence>